<dbReference type="PROSITE" id="PS50157">
    <property type="entry name" value="ZINC_FINGER_C2H2_2"/>
    <property type="match status" value="1"/>
</dbReference>
<feature type="compositionally biased region" description="Low complexity" evidence="9">
    <location>
        <begin position="131"/>
        <end position="157"/>
    </location>
</feature>
<evidence type="ECO:0000256" key="8">
    <source>
        <dbReference type="PROSITE-ProRule" id="PRU00042"/>
    </source>
</evidence>
<dbReference type="GO" id="GO:0005634">
    <property type="term" value="C:nucleus"/>
    <property type="evidence" value="ECO:0007669"/>
    <property type="project" value="UniProtKB-SubCell"/>
</dbReference>
<protein>
    <recommendedName>
        <fullName evidence="10">C2H2-type domain-containing protein</fullName>
    </recommendedName>
</protein>
<dbReference type="Proteomes" id="UP000604825">
    <property type="component" value="Unassembled WGS sequence"/>
</dbReference>
<organism evidence="11 12">
    <name type="scientific">Miscanthus lutarioriparius</name>
    <dbReference type="NCBI Taxonomy" id="422564"/>
    <lineage>
        <taxon>Eukaryota</taxon>
        <taxon>Viridiplantae</taxon>
        <taxon>Streptophyta</taxon>
        <taxon>Embryophyta</taxon>
        <taxon>Tracheophyta</taxon>
        <taxon>Spermatophyta</taxon>
        <taxon>Magnoliopsida</taxon>
        <taxon>Liliopsida</taxon>
        <taxon>Poales</taxon>
        <taxon>Poaceae</taxon>
        <taxon>PACMAD clade</taxon>
        <taxon>Panicoideae</taxon>
        <taxon>Andropogonodae</taxon>
        <taxon>Andropogoneae</taxon>
        <taxon>Saccharinae</taxon>
        <taxon>Miscanthus</taxon>
    </lineage>
</organism>
<dbReference type="InterPro" id="IPR013087">
    <property type="entry name" value="Znf_C2H2_type"/>
</dbReference>
<dbReference type="GO" id="GO:0008270">
    <property type="term" value="F:zinc ion binding"/>
    <property type="evidence" value="ECO:0007669"/>
    <property type="project" value="UniProtKB-KW"/>
</dbReference>
<feature type="compositionally biased region" description="Basic and acidic residues" evidence="9">
    <location>
        <begin position="108"/>
        <end position="118"/>
    </location>
</feature>
<evidence type="ECO:0000256" key="3">
    <source>
        <dbReference type="ARBA" id="ARBA00022771"/>
    </source>
</evidence>
<dbReference type="PROSITE" id="PS00028">
    <property type="entry name" value="ZINC_FINGER_C2H2_1"/>
    <property type="match status" value="1"/>
</dbReference>
<keyword evidence="4" id="KW-0862">Zinc</keyword>
<feature type="region of interest" description="Disordered" evidence="9">
    <location>
        <begin position="101"/>
        <end position="120"/>
    </location>
</feature>
<keyword evidence="6" id="KW-0804">Transcription</keyword>
<evidence type="ECO:0000313" key="11">
    <source>
        <dbReference type="EMBL" id="CAD6255545.1"/>
    </source>
</evidence>
<evidence type="ECO:0000256" key="7">
    <source>
        <dbReference type="ARBA" id="ARBA00023242"/>
    </source>
</evidence>
<evidence type="ECO:0000259" key="10">
    <source>
        <dbReference type="PROSITE" id="PS50157"/>
    </source>
</evidence>
<evidence type="ECO:0000256" key="2">
    <source>
        <dbReference type="ARBA" id="ARBA00022723"/>
    </source>
</evidence>
<keyword evidence="7" id="KW-0539">Nucleus</keyword>
<dbReference type="Gene3D" id="3.30.160.60">
    <property type="entry name" value="Classic Zinc Finger"/>
    <property type="match status" value="1"/>
</dbReference>
<accession>A0A811QHK3</accession>
<feature type="domain" description="C2H2-type" evidence="10">
    <location>
        <begin position="70"/>
        <end position="97"/>
    </location>
</feature>
<keyword evidence="2" id="KW-0479">Metal-binding</keyword>
<reference evidence="11" key="1">
    <citation type="submission" date="2020-10" db="EMBL/GenBank/DDBJ databases">
        <authorList>
            <person name="Han B."/>
            <person name="Lu T."/>
            <person name="Zhao Q."/>
            <person name="Huang X."/>
            <person name="Zhao Y."/>
        </authorList>
    </citation>
    <scope>NUCLEOTIDE SEQUENCE</scope>
</reference>
<dbReference type="PANTHER" id="PTHR45801">
    <property type="entry name" value="OS07G0101800 PROTEIN"/>
    <property type="match status" value="1"/>
</dbReference>
<keyword evidence="12" id="KW-1185">Reference proteome</keyword>
<evidence type="ECO:0000256" key="5">
    <source>
        <dbReference type="ARBA" id="ARBA00023015"/>
    </source>
</evidence>
<dbReference type="OrthoDB" id="1708403at2759"/>
<dbReference type="SMART" id="SM00355">
    <property type="entry name" value="ZnF_C2H2"/>
    <property type="match status" value="1"/>
</dbReference>
<gene>
    <name evidence="11" type="ORF">NCGR_LOCUS39087</name>
</gene>
<dbReference type="InterPro" id="IPR052426">
    <property type="entry name" value="Plant_dev_regulator"/>
</dbReference>
<evidence type="ECO:0000256" key="4">
    <source>
        <dbReference type="ARBA" id="ARBA00022833"/>
    </source>
</evidence>
<evidence type="ECO:0000256" key="6">
    <source>
        <dbReference type="ARBA" id="ARBA00023163"/>
    </source>
</evidence>
<dbReference type="AlphaFoldDB" id="A0A811QHK3"/>
<keyword evidence="3 8" id="KW-0863">Zinc-finger</keyword>
<evidence type="ECO:0000313" key="12">
    <source>
        <dbReference type="Proteomes" id="UP000604825"/>
    </source>
</evidence>
<dbReference type="EMBL" id="CAJGYO010000010">
    <property type="protein sequence ID" value="CAD6255545.1"/>
    <property type="molecule type" value="Genomic_DNA"/>
</dbReference>
<dbReference type="Pfam" id="PF13912">
    <property type="entry name" value="zf-C2H2_6"/>
    <property type="match status" value="1"/>
</dbReference>
<proteinExistence type="predicted"/>
<dbReference type="PANTHER" id="PTHR45801:SF78">
    <property type="entry name" value="TRANSCRIPTIONAL REGULATOR RABBIT EARS-RELATED"/>
    <property type="match status" value="1"/>
</dbReference>
<dbReference type="SUPFAM" id="SSF57667">
    <property type="entry name" value="beta-beta-alpha zinc fingers"/>
    <property type="match status" value="1"/>
</dbReference>
<comment type="subcellular location">
    <subcellularLocation>
        <location evidence="1">Nucleus</location>
    </subcellularLocation>
</comment>
<evidence type="ECO:0000256" key="1">
    <source>
        <dbReference type="ARBA" id="ARBA00004123"/>
    </source>
</evidence>
<dbReference type="InterPro" id="IPR036236">
    <property type="entry name" value="Znf_C2H2_sf"/>
</dbReference>
<comment type="caution">
    <text evidence="11">The sequence shown here is derived from an EMBL/GenBank/DDBJ whole genome shotgun (WGS) entry which is preliminary data.</text>
</comment>
<evidence type="ECO:0000256" key="9">
    <source>
        <dbReference type="SAM" id="MobiDB-lite"/>
    </source>
</evidence>
<keyword evidence="5" id="KW-0805">Transcription regulation</keyword>
<sequence length="303" mass="32075">MNSSTATAMDQIGKYWGMWGASSSSSSTASPISAWAAAYGGNSEPSWEEQAFARDAAAHFGGCVWPPRSYSCTFCQREFRSAQALGGHMNVHRRDRALLRQGGSSSPEDVHAPNDDQSHPQQGALLYRAAAASNPSTTTTPTTTAAAGTTTAGSAAAMGQDGDANTTITTPPTSYLSTIIKESKNKLFMPMPDHSVAEMREHQAAIDDHQCDRHDDGDGVQSARKKRRRLDHPLAAAAALLIFVQPTAKAATDVSACESQEGRADHETKSQRRCAADAVAGLEINEEHMQGVVTLCAGIEAVA</sequence>
<name>A0A811QHK3_9POAL</name>
<feature type="region of interest" description="Disordered" evidence="9">
    <location>
        <begin position="131"/>
        <end position="169"/>
    </location>
</feature>